<evidence type="ECO:0000256" key="2">
    <source>
        <dbReference type="ARBA" id="ARBA00022723"/>
    </source>
</evidence>
<keyword evidence="3" id="KW-0560">Oxidoreductase</keyword>
<dbReference type="GO" id="GO:0046872">
    <property type="term" value="F:metal ion binding"/>
    <property type="evidence" value="ECO:0007669"/>
    <property type="project" value="UniProtKB-KW"/>
</dbReference>
<keyword evidence="2 5" id="KW-0479">Metal-binding</keyword>
<sequence>MQAPRTDRPHAALGENLVRGHGFEDLRVEGELPKGLRGTLYRTGPGLYERFGKRLEHPFEADAVLSAVRFDGEGGARGAARVLETPGYLEEEAAGRMLYSSGAPWLRRVIHGLQQKQKNTGNTAIWAWRDQVYALLETAPPIAFDAETLAFEREDDLDGAVVRSFSAHPTRVAKLRTWFNFGLRFGKETVLDLYAFPERPEDGAARRIGCVDLPWPGFVHDFVATENYLVFFVCPGRLAMGRALLQMGSFADWFQWRPQDGTQIIVVPLASADDPSTHRRFDAESFWVWHFVNGFEDRGELVIDYCRYPNLDSLDAIGSGRAIAPPILHRARVNPQGKGSRVFVSEARWDVACEFPRILPARSGLAHGPTWMQTSSDPDHYGLARVALGSDADPSGDAVSVQRWIPEAHQRPSEPIPVARAGEGSWVVSLCHDELARASFVAVLDGDAMEAGPVAKVWFDHPVPQTFHGAWVG</sequence>
<name>A6GK42_9BACT</name>
<dbReference type="eggNOG" id="COG3670">
    <property type="taxonomic scope" value="Bacteria"/>
</dbReference>
<proteinExistence type="inferred from homology"/>
<keyword evidence="7" id="KW-1185">Reference proteome</keyword>
<dbReference type="EMBL" id="ABCS01000178">
    <property type="protein sequence ID" value="EDM73770.1"/>
    <property type="molecule type" value="Genomic_DNA"/>
</dbReference>
<dbReference type="Pfam" id="PF03055">
    <property type="entry name" value="RPE65"/>
    <property type="match status" value="1"/>
</dbReference>
<feature type="binding site" evidence="5">
    <location>
        <position position="468"/>
    </location>
    <ligand>
        <name>Fe cation</name>
        <dbReference type="ChEBI" id="CHEBI:24875"/>
        <note>catalytic</note>
    </ligand>
</feature>
<dbReference type="InterPro" id="IPR004294">
    <property type="entry name" value="Carotenoid_Oase"/>
</dbReference>
<dbReference type="PANTHER" id="PTHR10543">
    <property type="entry name" value="BETA-CAROTENE DIOXYGENASE"/>
    <property type="match status" value="1"/>
</dbReference>
<dbReference type="GO" id="GO:0016121">
    <property type="term" value="P:carotene catabolic process"/>
    <property type="evidence" value="ECO:0007669"/>
    <property type="project" value="TreeGrafter"/>
</dbReference>
<accession>A6GK42</accession>
<dbReference type="GO" id="GO:0010436">
    <property type="term" value="F:carotenoid dioxygenase activity"/>
    <property type="evidence" value="ECO:0007669"/>
    <property type="project" value="TreeGrafter"/>
</dbReference>
<comment type="cofactor">
    <cofactor evidence="5">
        <name>Fe(2+)</name>
        <dbReference type="ChEBI" id="CHEBI:29033"/>
    </cofactor>
    <text evidence="5">Binds 1 Fe(2+) ion per subunit.</text>
</comment>
<gene>
    <name evidence="6" type="ORF">PPSIR1_15490</name>
</gene>
<evidence type="ECO:0000256" key="1">
    <source>
        <dbReference type="ARBA" id="ARBA00006787"/>
    </source>
</evidence>
<dbReference type="STRING" id="391625.PPSIR1_15490"/>
<organism evidence="6 7">
    <name type="scientific">Plesiocystis pacifica SIR-1</name>
    <dbReference type="NCBI Taxonomy" id="391625"/>
    <lineage>
        <taxon>Bacteria</taxon>
        <taxon>Pseudomonadati</taxon>
        <taxon>Myxococcota</taxon>
        <taxon>Polyangia</taxon>
        <taxon>Nannocystales</taxon>
        <taxon>Nannocystaceae</taxon>
        <taxon>Plesiocystis</taxon>
    </lineage>
</organism>
<reference evidence="6 7" key="1">
    <citation type="submission" date="2007-06" db="EMBL/GenBank/DDBJ databases">
        <authorList>
            <person name="Shimkets L."/>
            <person name="Ferriera S."/>
            <person name="Johnson J."/>
            <person name="Kravitz S."/>
            <person name="Beeson K."/>
            <person name="Sutton G."/>
            <person name="Rogers Y.-H."/>
            <person name="Friedman R."/>
            <person name="Frazier M."/>
            <person name="Venter J.C."/>
        </authorList>
    </citation>
    <scope>NUCLEOTIDE SEQUENCE [LARGE SCALE GENOMIC DNA]</scope>
    <source>
        <strain evidence="6 7">SIR-1</strain>
    </source>
</reference>
<dbReference type="RefSeq" id="WP_006977078.1">
    <property type="nucleotide sequence ID" value="NZ_ABCS01000178.1"/>
</dbReference>
<evidence type="ECO:0000256" key="5">
    <source>
        <dbReference type="PIRSR" id="PIRSR604294-1"/>
    </source>
</evidence>
<dbReference type="AlphaFoldDB" id="A6GK42"/>
<dbReference type="PANTHER" id="PTHR10543:SF89">
    <property type="entry name" value="CAROTENOID 9,10(9',10')-CLEAVAGE DIOXYGENASE 1"/>
    <property type="match status" value="1"/>
</dbReference>
<feature type="binding site" evidence="5">
    <location>
        <position position="220"/>
    </location>
    <ligand>
        <name>Fe cation</name>
        <dbReference type="ChEBI" id="CHEBI:24875"/>
        <note>catalytic</note>
    </ligand>
</feature>
<evidence type="ECO:0000256" key="4">
    <source>
        <dbReference type="ARBA" id="ARBA00023004"/>
    </source>
</evidence>
<protein>
    <submittedName>
        <fullName evidence="6">Uncharacterized protein</fullName>
    </submittedName>
</protein>
<feature type="binding site" evidence="5">
    <location>
        <position position="290"/>
    </location>
    <ligand>
        <name>Fe cation</name>
        <dbReference type="ChEBI" id="CHEBI:24875"/>
        <note>catalytic</note>
    </ligand>
</feature>
<evidence type="ECO:0000313" key="6">
    <source>
        <dbReference type="EMBL" id="EDM73770.1"/>
    </source>
</evidence>
<evidence type="ECO:0000313" key="7">
    <source>
        <dbReference type="Proteomes" id="UP000005801"/>
    </source>
</evidence>
<keyword evidence="4 5" id="KW-0408">Iron</keyword>
<dbReference type="OrthoDB" id="6636843at2"/>
<feature type="binding site" evidence="5">
    <location>
        <position position="168"/>
    </location>
    <ligand>
        <name>Fe cation</name>
        <dbReference type="ChEBI" id="CHEBI:24875"/>
        <note>catalytic</note>
    </ligand>
</feature>
<dbReference type="Proteomes" id="UP000005801">
    <property type="component" value="Unassembled WGS sequence"/>
</dbReference>
<comment type="similarity">
    <text evidence="1">Belongs to the carotenoid oxygenase family.</text>
</comment>
<comment type="caution">
    <text evidence="6">The sequence shown here is derived from an EMBL/GenBank/DDBJ whole genome shotgun (WGS) entry which is preliminary data.</text>
</comment>
<evidence type="ECO:0000256" key="3">
    <source>
        <dbReference type="ARBA" id="ARBA00023002"/>
    </source>
</evidence>